<evidence type="ECO:0000313" key="1">
    <source>
        <dbReference type="EMBL" id="WGI19242.1"/>
    </source>
</evidence>
<evidence type="ECO:0000313" key="2">
    <source>
        <dbReference type="Proteomes" id="UP001179858"/>
    </source>
</evidence>
<dbReference type="AlphaFoldDB" id="A0AAF0GT23"/>
<name>A0AAF0GT23_LATSK</name>
<sequence>MPDYMVLYNYIILRYGYSWFITDGIYQNARSIGINPASVGGHLNMLKHKGLLTNMYLRRTSNGRVMKMWQVTCLPEEQLQKGGH</sequence>
<gene>
    <name evidence="1" type="ORF">QBD03_00410</name>
</gene>
<protein>
    <submittedName>
        <fullName evidence="1">Uncharacterized protein</fullName>
    </submittedName>
</protein>
<dbReference type="RefSeq" id="WP_280102914.1">
    <property type="nucleotide sequence ID" value="NZ_CP122959.1"/>
</dbReference>
<proteinExistence type="predicted"/>
<dbReference type="Proteomes" id="UP001179858">
    <property type="component" value="Chromosome"/>
</dbReference>
<accession>A0AAF0GT23</accession>
<organism evidence="1 2">
    <name type="scientific">Latilactobacillus sakei</name>
    <name type="common">Lactobacillus sakei</name>
    <dbReference type="NCBI Taxonomy" id="1599"/>
    <lineage>
        <taxon>Bacteria</taxon>
        <taxon>Bacillati</taxon>
        <taxon>Bacillota</taxon>
        <taxon>Bacilli</taxon>
        <taxon>Lactobacillales</taxon>
        <taxon>Lactobacillaceae</taxon>
        <taxon>Latilactobacillus</taxon>
    </lineage>
</organism>
<dbReference type="EMBL" id="CP122959">
    <property type="protein sequence ID" value="WGI19242.1"/>
    <property type="molecule type" value="Genomic_DNA"/>
</dbReference>
<reference evidence="1" key="1">
    <citation type="submission" date="2023-04" db="EMBL/GenBank/DDBJ databases">
        <title>Novel strain of Lactilactobacillus sakei and use thereof.</title>
        <authorList>
            <person name="Kim S.Y."/>
        </authorList>
    </citation>
    <scope>NUCLEOTIDE SEQUENCE</scope>
    <source>
        <strain evidence="1">HUP1</strain>
    </source>
</reference>